<dbReference type="GO" id="GO:0098632">
    <property type="term" value="F:cell-cell adhesion mediator activity"/>
    <property type="evidence" value="ECO:0007669"/>
    <property type="project" value="TreeGrafter"/>
</dbReference>
<keyword evidence="7" id="KW-0732">Signal</keyword>
<evidence type="ECO:0000256" key="7">
    <source>
        <dbReference type="ARBA" id="ARBA00022729"/>
    </source>
</evidence>
<keyword evidence="12" id="KW-0393">Immunoglobulin domain</keyword>
<evidence type="ECO:0000256" key="12">
    <source>
        <dbReference type="ARBA" id="ARBA00023319"/>
    </source>
</evidence>
<dbReference type="GO" id="GO:0005923">
    <property type="term" value="C:bicellular tight junction"/>
    <property type="evidence" value="ECO:0007669"/>
    <property type="project" value="UniProtKB-SubCell"/>
</dbReference>
<gene>
    <name evidence="15" type="ORF">PBY51_009766</name>
</gene>
<keyword evidence="11" id="KW-1015">Disulfide bond</keyword>
<dbReference type="GO" id="GO:0005886">
    <property type="term" value="C:plasma membrane"/>
    <property type="evidence" value="ECO:0007669"/>
    <property type="project" value="UniProtKB-SubCell"/>
</dbReference>
<protein>
    <recommendedName>
        <fullName evidence="14">Ig-like domain-containing protein</fullName>
    </recommendedName>
</protein>
<accession>A0AAN7XRP3</accession>
<dbReference type="PANTHER" id="PTHR44598:SF1">
    <property type="entry name" value="JUNCTIONAL ADHESION MOLECULE 3A"/>
    <property type="match status" value="1"/>
</dbReference>
<evidence type="ECO:0000256" key="9">
    <source>
        <dbReference type="ARBA" id="ARBA00022989"/>
    </source>
</evidence>
<evidence type="ECO:0000313" key="15">
    <source>
        <dbReference type="EMBL" id="KAK5868786.1"/>
    </source>
</evidence>
<dbReference type="GO" id="GO:0042803">
    <property type="term" value="F:protein homodimerization activity"/>
    <property type="evidence" value="ECO:0007669"/>
    <property type="project" value="InterPro"/>
</dbReference>
<comment type="subcellular location">
    <subcellularLocation>
        <location evidence="2">Cell junction</location>
        <location evidence="2">Tight junction</location>
    </subcellularLocation>
    <subcellularLocation>
        <location evidence="1">Cell membrane</location>
        <topology evidence="1">Single-pass type I membrane protein</topology>
    </subcellularLocation>
</comment>
<keyword evidence="8" id="KW-0965">Cell junction</keyword>
<keyword evidence="10 13" id="KW-0472">Membrane</keyword>
<dbReference type="InterPro" id="IPR003599">
    <property type="entry name" value="Ig_sub"/>
</dbReference>
<organism evidence="15 16">
    <name type="scientific">Eleginops maclovinus</name>
    <name type="common">Patagonian blennie</name>
    <name type="synonym">Eleginus maclovinus</name>
    <dbReference type="NCBI Taxonomy" id="56733"/>
    <lineage>
        <taxon>Eukaryota</taxon>
        <taxon>Metazoa</taxon>
        <taxon>Chordata</taxon>
        <taxon>Craniata</taxon>
        <taxon>Vertebrata</taxon>
        <taxon>Euteleostomi</taxon>
        <taxon>Actinopterygii</taxon>
        <taxon>Neopterygii</taxon>
        <taxon>Teleostei</taxon>
        <taxon>Neoteleostei</taxon>
        <taxon>Acanthomorphata</taxon>
        <taxon>Eupercaria</taxon>
        <taxon>Perciformes</taxon>
        <taxon>Notothenioidei</taxon>
        <taxon>Eleginopidae</taxon>
        <taxon>Eleginops</taxon>
    </lineage>
</organism>
<dbReference type="SUPFAM" id="SSF48726">
    <property type="entry name" value="Immunoglobulin"/>
    <property type="match status" value="2"/>
</dbReference>
<evidence type="ECO:0000256" key="6">
    <source>
        <dbReference type="ARBA" id="ARBA00022692"/>
    </source>
</evidence>
<dbReference type="Pfam" id="PF13927">
    <property type="entry name" value="Ig_3"/>
    <property type="match status" value="1"/>
</dbReference>
<dbReference type="InterPro" id="IPR042974">
    <property type="entry name" value="JAM-C"/>
</dbReference>
<evidence type="ECO:0000256" key="3">
    <source>
        <dbReference type="ARBA" id="ARBA00008637"/>
    </source>
</evidence>
<name>A0AAN7XRP3_ELEMC</name>
<dbReference type="Gene3D" id="2.60.40.10">
    <property type="entry name" value="Immunoglobulins"/>
    <property type="match status" value="2"/>
</dbReference>
<dbReference type="AlphaFoldDB" id="A0AAN7XRP3"/>
<dbReference type="InterPro" id="IPR036179">
    <property type="entry name" value="Ig-like_dom_sf"/>
</dbReference>
<proteinExistence type="inferred from homology"/>
<dbReference type="GO" id="GO:0044291">
    <property type="term" value="C:cell-cell contact zone"/>
    <property type="evidence" value="ECO:0007669"/>
    <property type="project" value="TreeGrafter"/>
</dbReference>
<dbReference type="GO" id="GO:0016477">
    <property type="term" value="P:cell migration"/>
    <property type="evidence" value="ECO:0007669"/>
    <property type="project" value="TreeGrafter"/>
</dbReference>
<evidence type="ECO:0000256" key="10">
    <source>
        <dbReference type="ARBA" id="ARBA00023136"/>
    </source>
</evidence>
<dbReference type="InterPro" id="IPR013783">
    <property type="entry name" value="Ig-like_fold"/>
</dbReference>
<evidence type="ECO:0000313" key="16">
    <source>
        <dbReference type="Proteomes" id="UP001346869"/>
    </source>
</evidence>
<dbReference type="GO" id="GO:0098636">
    <property type="term" value="C:protein complex involved in cell adhesion"/>
    <property type="evidence" value="ECO:0007669"/>
    <property type="project" value="TreeGrafter"/>
</dbReference>
<keyword evidence="16" id="KW-1185">Reference proteome</keyword>
<dbReference type="SMART" id="SM00408">
    <property type="entry name" value="IGc2"/>
    <property type="match status" value="1"/>
</dbReference>
<feature type="domain" description="Ig-like" evidence="14">
    <location>
        <begin position="137"/>
        <end position="233"/>
    </location>
</feature>
<dbReference type="FunFam" id="2.60.40.10:FF:000342">
    <property type="entry name" value="Junctional adhesion molecule A"/>
    <property type="match status" value="1"/>
</dbReference>
<reference evidence="15 16" key="1">
    <citation type="journal article" date="2023" name="Genes (Basel)">
        <title>Chromosome-Level Genome Assembly and Circadian Gene Repertoire of the Patagonia Blennie Eleginops maclovinus-The Closest Ancestral Proxy of Antarctic Cryonotothenioids.</title>
        <authorList>
            <person name="Cheng C.C."/>
            <person name="Rivera-Colon A.G."/>
            <person name="Minhas B.F."/>
            <person name="Wilson L."/>
            <person name="Rayamajhi N."/>
            <person name="Vargas-Chacoff L."/>
            <person name="Catchen J.M."/>
        </authorList>
    </citation>
    <scope>NUCLEOTIDE SEQUENCE [LARGE SCALE GENOMIC DNA]</scope>
    <source>
        <strain evidence="15">JMC-PN-2008</strain>
    </source>
</reference>
<keyword evidence="6 13" id="KW-0812">Transmembrane</keyword>
<evidence type="ECO:0000256" key="2">
    <source>
        <dbReference type="ARBA" id="ARBA00004435"/>
    </source>
</evidence>
<evidence type="ECO:0000256" key="8">
    <source>
        <dbReference type="ARBA" id="ARBA00022949"/>
    </source>
</evidence>
<evidence type="ECO:0000256" key="13">
    <source>
        <dbReference type="SAM" id="Phobius"/>
    </source>
</evidence>
<dbReference type="SMART" id="SM00409">
    <property type="entry name" value="IG"/>
    <property type="match status" value="2"/>
</dbReference>
<dbReference type="InterPro" id="IPR003598">
    <property type="entry name" value="Ig_sub2"/>
</dbReference>
<evidence type="ECO:0000259" key="14">
    <source>
        <dbReference type="PROSITE" id="PS50835"/>
    </source>
</evidence>
<dbReference type="InterPro" id="IPR007110">
    <property type="entry name" value="Ig-like_dom"/>
</dbReference>
<dbReference type="GO" id="GO:0005178">
    <property type="term" value="F:integrin binding"/>
    <property type="evidence" value="ECO:0007669"/>
    <property type="project" value="TreeGrafter"/>
</dbReference>
<evidence type="ECO:0000256" key="4">
    <source>
        <dbReference type="ARBA" id="ARBA00022427"/>
    </source>
</evidence>
<reference evidence="15 16" key="2">
    <citation type="journal article" date="2023" name="Mol. Biol. Evol.">
        <title>Genomics of Secondarily Temperate Adaptation in the Only Non-Antarctic Icefish.</title>
        <authorList>
            <person name="Rivera-Colon A.G."/>
            <person name="Rayamajhi N."/>
            <person name="Minhas B.F."/>
            <person name="Madrigal G."/>
            <person name="Bilyk K.T."/>
            <person name="Yoon V."/>
            <person name="Hune M."/>
            <person name="Gregory S."/>
            <person name="Cheng C.H.C."/>
            <person name="Catchen J.M."/>
        </authorList>
    </citation>
    <scope>NUCLEOTIDE SEQUENCE [LARGE SCALE GENOMIC DNA]</scope>
    <source>
        <strain evidence="15">JMC-PN-2008</strain>
    </source>
</reference>
<comment type="caution">
    <text evidence="15">The sequence shown here is derived from an EMBL/GenBank/DDBJ whole genome shotgun (WGS) entry which is preliminary data.</text>
</comment>
<keyword evidence="9 13" id="KW-1133">Transmembrane helix</keyword>
<dbReference type="Proteomes" id="UP001346869">
    <property type="component" value="Unassembled WGS sequence"/>
</dbReference>
<evidence type="ECO:0000256" key="11">
    <source>
        <dbReference type="ARBA" id="ARBA00023157"/>
    </source>
</evidence>
<keyword evidence="5" id="KW-1003">Cell membrane</keyword>
<dbReference type="EMBL" id="JAUZQC010000007">
    <property type="protein sequence ID" value="KAK5868786.1"/>
    <property type="molecule type" value="Genomic_DNA"/>
</dbReference>
<dbReference type="GO" id="GO:0046982">
    <property type="term" value="F:protein heterodimerization activity"/>
    <property type="evidence" value="ECO:0007669"/>
    <property type="project" value="InterPro"/>
</dbReference>
<dbReference type="PANTHER" id="PTHR44598">
    <property type="entry name" value="JUNCTIONAL ADHESION MOLECULE C"/>
    <property type="match status" value="1"/>
</dbReference>
<dbReference type="PROSITE" id="PS50835">
    <property type="entry name" value="IG_LIKE"/>
    <property type="match status" value="2"/>
</dbReference>
<evidence type="ECO:0000256" key="5">
    <source>
        <dbReference type="ARBA" id="ARBA00022475"/>
    </source>
</evidence>
<sequence>MRHCKMAIARLIACFVVYSSLGLIPSSFGVILRTTDKIVWANEFEPIELTCLIESISTNNPRIEWKKIKNGVPSYVYFQNRIAGDLDQRAQLKETANILIFNATRSDTAEYRCEVAAIDDQRDFDEILISLAVRVKPVVPRCSVPEAVTVGTSTELRCLENEGFPAPLYRWFHNNEELAQDPKSSPKLVNTSYSINPDTGGLKFRRVRKEDAGEYYCQAKNDAGYAQCPSQMMEVYDVDYLGIFLKSFGAVVVFFCLAASICHSLRRGCFSKKGHNENYNWPAQSDGVEYGNADEGHFRHKSSFII</sequence>
<feature type="domain" description="Ig-like" evidence="14">
    <location>
        <begin position="25"/>
        <end position="130"/>
    </location>
</feature>
<feature type="transmembrane region" description="Helical" evidence="13">
    <location>
        <begin position="240"/>
        <end position="262"/>
    </location>
</feature>
<evidence type="ECO:0000256" key="1">
    <source>
        <dbReference type="ARBA" id="ARBA00004251"/>
    </source>
</evidence>
<comment type="similarity">
    <text evidence="3">Belongs to the immunoglobulin superfamily.</text>
</comment>
<keyword evidence="4" id="KW-0796">Tight junction</keyword>